<dbReference type="Pfam" id="PF04404">
    <property type="entry name" value="ERF"/>
    <property type="match status" value="1"/>
</dbReference>
<dbReference type="RefSeq" id="WP_064518888.1">
    <property type="nucleotide sequence ID" value="NZ_LXEP01000044.1"/>
</dbReference>
<organism evidence="2 3">
    <name type="scientific">Buttiauxella gaviniae ATCC 51604</name>
    <dbReference type="NCBI Taxonomy" id="1354253"/>
    <lineage>
        <taxon>Bacteria</taxon>
        <taxon>Pseudomonadati</taxon>
        <taxon>Pseudomonadota</taxon>
        <taxon>Gammaproteobacteria</taxon>
        <taxon>Enterobacterales</taxon>
        <taxon>Enterobacteriaceae</taxon>
        <taxon>Buttiauxella</taxon>
    </lineage>
</organism>
<dbReference type="PATRIC" id="fig|1354253.4.peg.4529"/>
<name>A0A1B7HNF7_9ENTR</name>
<protein>
    <submittedName>
        <fullName evidence="2">Uncharacterized protein</fullName>
    </submittedName>
</protein>
<dbReference type="Proteomes" id="UP000078504">
    <property type="component" value="Unassembled WGS sequence"/>
</dbReference>
<dbReference type="AlphaFoldDB" id="A0A1B7HNF7"/>
<proteinExistence type="predicted"/>
<sequence length="546" mass="61219">MSTLLSIPDTAELLSHTLVTLKALGYASAAMIPVHQKNAKEESEKATSGYAPEAYIAPGKQYANAREALSHMVHELKNPVRDNYNDSLDFTYASLAQLLDMLRDPIYQHGLMLDQTLAQSDQDVDNLPFNMVTTFHHIPTGTEVSFILPAYLKQDKRLDACQQFGATYTYYRRYGLRQALDITDGDDDADQADSKKERRKTRALNSQREWKPTKSPRTTPESILNMLVASGEFTGSAVVAQAKSRNPFLRTPTEVVEDIIHQRNFTLDDEQTARDTVLRYGLTDKHWQAFYVNGGVFKADEDELIDLRTGNHVDAMTAMELAESLAGIALSTADPNSVYDTRDMSKPLIASTFVPDISPLDTEEETFIKAVEVGHFDEILEIAENNIDRDIAKGFDITSQHNSTGYNRRNWYNACREFYTLALMSGNVNFDALAKPEITVTHTITDIVGADGDDEVCAETILAAQSQLEREQHIDMADEMQQKADIAREIATGNADSDEKLQQLHEIAKRCDEFTKSYVDTLILHVESDGLINEAPVFIPERELPY</sequence>
<comment type="caution">
    <text evidence="2">The sequence shown here is derived from an EMBL/GenBank/DDBJ whole genome shotgun (WGS) entry which is preliminary data.</text>
</comment>
<evidence type="ECO:0000313" key="2">
    <source>
        <dbReference type="EMBL" id="OAT17165.1"/>
    </source>
</evidence>
<dbReference type="EMBL" id="LXEP01000044">
    <property type="protein sequence ID" value="OAT17165.1"/>
    <property type="molecule type" value="Genomic_DNA"/>
</dbReference>
<gene>
    <name evidence="2" type="ORF">M977_04411</name>
</gene>
<evidence type="ECO:0000256" key="1">
    <source>
        <dbReference type="SAM" id="MobiDB-lite"/>
    </source>
</evidence>
<reference evidence="2 3" key="1">
    <citation type="submission" date="2016-04" db="EMBL/GenBank/DDBJ databases">
        <title>ATOL: Assembling a taxonomically balanced genome-scale reconstruction of the evolutionary history of the Enterobacteriaceae.</title>
        <authorList>
            <person name="Plunkett G.III."/>
            <person name="Neeno-Eckwall E.C."/>
            <person name="Glasner J.D."/>
            <person name="Perna N.T."/>
        </authorList>
    </citation>
    <scope>NUCLEOTIDE SEQUENCE [LARGE SCALE GENOMIC DNA]</scope>
    <source>
        <strain evidence="2 3">ATCC 51604</strain>
    </source>
</reference>
<dbReference type="InterPro" id="IPR007499">
    <property type="entry name" value="ERF_bacteria_virus"/>
</dbReference>
<accession>A0A1B7HNF7</accession>
<evidence type="ECO:0000313" key="3">
    <source>
        <dbReference type="Proteomes" id="UP000078504"/>
    </source>
</evidence>
<feature type="region of interest" description="Disordered" evidence="1">
    <location>
        <begin position="183"/>
        <end position="221"/>
    </location>
</feature>